<keyword evidence="7" id="KW-1185">Reference proteome</keyword>
<keyword evidence="2" id="KW-0804">Transcription</keyword>
<evidence type="ECO:0000313" key="6">
    <source>
        <dbReference type="EMBL" id="MCL7046848.1"/>
    </source>
</evidence>
<dbReference type="Pfam" id="PF00249">
    <property type="entry name" value="Myb_DNA-binding"/>
    <property type="match status" value="1"/>
</dbReference>
<evidence type="ECO:0000256" key="2">
    <source>
        <dbReference type="ARBA" id="ARBA00023163"/>
    </source>
</evidence>
<sequence>MERAYGYETTGVVLSRDPKPRLRWTPDLHDRFVDAVTRLGGPDKATPKSVLRLMGLKGLTLYHLKSHLQKYRLGKQEKKESNFVQSTDSAGNSDAHGHGHAPMHSPSTSSGTASLGNHEGEIPFAEAIRYQIDVQRKLHEQLEVQKKLQMRIEAQGKYLQAILDKAQTNLSLDTNSTGNFDATKTQLTNFNLALSGLMDNMVEQENQQVHAEQHNLTSNSNALLLNDIEMSRNHNSAFQLYREGDHEEINKKDQQVKIKVEGGSLHFDLNINGNYEFFRAKGNELDLKMQPQMR</sequence>
<dbReference type="NCBIfam" id="TIGR01557">
    <property type="entry name" value="myb_SHAQKYF"/>
    <property type="match status" value="1"/>
</dbReference>
<name>A0AA41VSX6_PAPNU</name>
<dbReference type="InterPro" id="IPR006447">
    <property type="entry name" value="Myb_dom_plants"/>
</dbReference>
<dbReference type="AlphaFoldDB" id="A0AA41VSX6"/>
<dbReference type="Gene3D" id="1.10.10.60">
    <property type="entry name" value="Homeodomain-like"/>
    <property type="match status" value="1"/>
</dbReference>
<evidence type="ECO:0000259" key="5">
    <source>
        <dbReference type="PROSITE" id="PS51294"/>
    </source>
</evidence>
<dbReference type="Proteomes" id="UP001177140">
    <property type="component" value="Unassembled WGS sequence"/>
</dbReference>
<gene>
    <name evidence="6" type="ORF">MKW94_015593</name>
</gene>
<dbReference type="PROSITE" id="PS51294">
    <property type="entry name" value="HTH_MYB"/>
    <property type="match status" value="1"/>
</dbReference>
<dbReference type="EMBL" id="JAJJMA010286351">
    <property type="protein sequence ID" value="MCL7046848.1"/>
    <property type="molecule type" value="Genomic_DNA"/>
</dbReference>
<evidence type="ECO:0000256" key="1">
    <source>
        <dbReference type="ARBA" id="ARBA00023015"/>
    </source>
</evidence>
<dbReference type="SUPFAM" id="SSF46689">
    <property type="entry name" value="Homeodomain-like"/>
    <property type="match status" value="1"/>
</dbReference>
<reference evidence="6" key="1">
    <citation type="submission" date="2022-03" db="EMBL/GenBank/DDBJ databases">
        <title>A functionally conserved STORR gene fusion in Papaver species that diverged 16.8 million years ago.</title>
        <authorList>
            <person name="Catania T."/>
        </authorList>
    </citation>
    <scope>NUCLEOTIDE SEQUENCE</scope>
    <source>
        <strain evidence="6">S-191538</strain>
    </source>
</reference>
<feature type="region of interest" description="Disordered" evidence="4">
    <location>
        <begin position="75"/>
        <end position="118"/>
    </location>
</feature>
<dbReference type="PANTHER" id="PTHR31499">
    <property type="entry name" value="MYB FAMILY TRANSCRIPTION FACTOR PHL11"/>
    <property type="match status" value="1"/>
</dbReference>
<dbReference type="InterPro" id="IPR046955">
    <property type="entry name" value="PHR1-like"/>
</dbReference>
<dbReference type="InterPro" id="IPR025756">
    <property type="entry name" value="Myb_CC_LHEQLE"/>
</dbReference>
<evidence type="ECO:0000313" key="7">
    <source>
        <dbReference type="Proteomes" id="UP001177140"/>
    </source>
</evidence>
<feature type="domain" description="HTH myb-type" evidence="5">
    <location>
        <begin position="16"/>
        <end position="76"/>
    </location>
</feature>
<accession>A0AA41VSX6</accession>
<comment type="caution">
    <text evidence="6">The sequence shown here is derived from an EMBL/GenBank/DDBJ whole genome shotgun (WGS) entry which is preliminary data.</text>
</comment>
<keyword evidence="3" id="KW-0539">Nucleus</keyword>
<dbReference type="FunFam" id="1.10.10.60:FF:000002">
    <property type="entry name" value="Myb family transcription factor"/>
    <property type="match status" value="1"/>
</dbReference>
<keyword evidence="1" id="KW-0805">Transcription regulation</keyword>
<dbReference type="InterPro" id="IPR001005">
    <property type="entry name" value="SANT/Myb"/>
</dbReference>
<protein>
    <recommendedName>
        <fullName evidence="5">HTH myb-type domain-containing protein</fullName>
    </recommendedName>
</protein>
<evidence type="ECO:0000256" key="3">
    <source>
        <dbReference type="ARBA" id="ARBA00023242"/>
    </source>
</evidence>
<dbReference type="GO" id="GO:0003700">
    <property type="term" value="F:DNA-binding transcription factor activity"/>
    <property type="evidence" value="ECO:0007669"/>
    <property type="project" value="InterPro"/>
</dbReference>
<organism evidence="6 7">
    <name type="scientific">Papaver nudicaule</name>
    <name type="common">Iceland poppy</name>
    <dbReference type="NCBI Taxonomy" id="74823"/>
    <lineage>
        <taxon>Eukaryota</taxon>
        <taxon>Viridiplantae</taxon>
        <taxon>Streptophyta</taxon>
        <taxon>Embryophyta</taxon>
        <taxon>Tracheophyta</taxon>
        <taxon>Spermatophyta</taxon>
        <taxon>Magnoliopsida</taxon>
        <taxon>Ranunculales</taxon>
        <taxon>Papaveraceae</taxon>
        <taxon>Papaveroideae</taxon>
        <taxon>Papaver</taxon>
    </lineage>
</organism>
<dbReference type="GO" id="GO:0003677">
    <property type="term" value="F:DNA binding"/>
    <property type="evidence" value="ECO:0007669"/>
    <property type="project" value="InterPro"/>
</dbReference>
<dbReference type="PANTHER" id="PTHR31499:SF23">
    <property type="entry name" value="MYB FAMILY TRANSCRIPTION FACTOR PHL11"/>
    <property type="match status" value="1"/>
</dbReference>
<feature type="compositionally biased region" description="Polar residues" evidence="4">
    <location>
        <begin position="82"/>
        <end position="92"/>
    </location>
</feature>
<dbReference type="Pfam" id="PF14379">
    <property type="entry name" value="Myb_CC_LHEQLE"/>
    <property type="match status" value="1"/>
</dbReference>
<feature type="compositionally biased region" description="Polar residues" evidence="4">
    <location>
        <begin position="105"/>
        <end position="115"/>
    </location>
</feature>
<dbReference type="InterPro" id="IPR017930">
    <property type="entry name" value="Myb_dom"/>
</dbReference>
<proteinExistence type="predicted"/>
<evidence type="ECO:0000256" key="4">
    <source>
        <dbReference type="SAM" id="MobiDB-lite"/>
    </source>
</evidence>
<dbReference type="InterPro" id="IPR009057">
    <property type="entry name" value="Homeodomain-like_sf"/>
</dbReference>